<feature type="region of interest" description="Disordered" evidence="11">
    <location>
        <begin position="26"/>
        <end position="46"/>
    </location>
</feature>
<dbReference type="GO" id="GO:0046872">
    <property type="term" value="F:metal ion binding"/>
    <property type="evidence" value="ECO:0007669"/>
    <property type="project" value="UniProtKB-KW"/>
</dbReference>
<dbReference type="InterPro" id="IPR002227">
    <property type="entry name" value="Tyrosinase_Cu-bd"/>
</dbReference>
<keyword evidence="5" id="KW-0560">Oxidoreductase</keyword>
<evidence type="ECO:0000256" key="5">
    <source>
        <dbReference type="ARBA" id="ARBA00023002"/>
    </source>
</evidence>
<dbReference type="Proteomes" id="UP000504637">
    <property type="component" value="Unplaced"/>
</dbReference>
<evidence type="ECO:0000256" key="2">
    <source>
        <dbReference type="ARBA" id="ARBA00009928"/>
    </source>
</evidence>
<reference evidence="15" key="3">
    <citation type="submission" date="2025-08" db="UniProtKB">
        <authorList>
            <consortium name="RefSeq"/>
        </authorList>
    </citation>
    <scope>IDENTIFICATION</scope>
    <source>
        <strain evidence="15">CBS 342.82</strain>
    </source>
</reference>
<dbReference type="InterPro" id="IPR008922">
    <property type="entry name" value="Di-copper_centre_dom_sf"/>
</dbReference>
<dbReference type="RefSeq" id="XP_033455538.1">
    <property type="nucleotide sequence ID" value="XM_033609069.1"/>
</dbReference>
<evidence type="ECO:0000256" key="10">
    <source>
        <dbReference type="ARBA" id="ARBA00048881"/>
    </source>
</evidence>
<dbReference type="PRINTS" id="PR00092">
    <property type="entry name" value="TYROSINASE"/>
</dbReference>
<dbReference type="InterPro" id="IPR050316">
    <property type="entry name" value="Tyrosinase/Hemocyanin"/>
</dbReference>
<feature type="chain" id="PRO_5026897642" description="tyrosinase" evidence="12">
    <location>
        <begin position="24"/>
        <end position="620"/>
    </location>
</feature>
<dbReference type="Pfam" id="PF00264">
    <property type="entry name" value="Tyrosinase"/>
    <property type="match status" value="1"/>
</dbReference>
<evidence type="ECO:0000256" key="8">
    <source>
        <dbReference type="ARBA" id="ARBA00023101"/>
    </source>
</evidence>
<dbReference type="PROSITE" id="PS00498">
    <property type="entry name" value="TYROSINASE_2"/>
    <property type="match status" value="1"/>
</dbReference>
<evidence type="ECO:0000256" key="12">
    <source>
        <dbReference type="SAM" id="SignalP"/>
    </source>
</evidence>
<keyword evidence="6" id="KW-0186">Copper</keyword>
<evidence type="ECO:0000313" key="15">
    <source>
        <dbReference type="RefSeq" id="XP_033455538.1"/>
    </source>
</evidence>
<keyword evidence="7" id="KW-0503">Monooxygenase</keyword>
<reference evidence="15" key="1">
    <citation type="submission" date="2020-01" db="EMBL/GenBank/DDBJ databases">
        <authorList>
            <consortium name="DOE Joint Genome Institute"/>
            <person name="Haridas S."/>
            <person name="Albert R."/>
            <person name="Binder M."/>
            <person name="Bloem J."/>
            <person name="Labutti K."/>
            <person name="Salamov A."/>
            <person name="Andreopoulos B."/>
            <person name="Baker S.E."/>
            <person name="Barry K."/>
            <person name="Bills G."/>
            <person name="Bluhm B.H."/>
            <person name="Cannon C."/>
            <person name="Castanera R."/>
            <person name="Culley D.E."/>
            <person name="Daum C."/>
            <person name="Ezra D."/>
            <person name="Gonzalez J.B."/>
            <person name="Henrissat B."/>
            <person name="Kuo A."/>
            <person name="Liang C."/>
            <person name="Lipzen A."/>
            <person name="Lutzoni F."/>
            <person name="Magnuson J."/>
            <person name="Mondo S."/>
            <person name="Nolan M."/>
            <person name="Ohm R."/>
            <person name="Pangilinan J."/>
            <person name="Park H.-J."/>
            <person name="Ramirez L."/>
            <person name="Alfaro M."/>
            <person name="Sun H."/>
            <person name="Tritt A."/>
            <person name="Yoshinaga Y."/>
            <person name="Zwiers L.-H."/>
            <person name="Turgeon B.G."/>
            <person name="Goodwin S.B."/>
            <person name="Spatafora J.W."/>
            <person name="Crous P.W."/>
            <person name="Grigoriev I.V."/>
        </authorList>
    </citation>
    <scope>NUCLEOTIDE SEQUENCE</scope>
    <source>
        <strain evidence="15">CBS 342.82</strain>
    </source>
</reference>
<keyword evidence="4" id="KW-0479">Metal-binding</keyword>
<comment type="catalytic activity">
    <reaction evidence="9">
        <text>2 L-dopa + O2 = 2 L-dopaquinone + 2 H2O</text>
        <dbReference type="Rhea" id="RHEA:34287"/>
        <dbReference type="ChEBI" id="CHEBI:15377"/>
        <dbReference type="ChEBI" id="CHEBI:15379"/>
        <dbReference type="ChEBI" id="CHEBI:57504"/>
        <dbReference type="ChEBI" id="CHEBI:57924"/>
        <dbReference type="EC" id="1.14.18.1"/>
    </reaction>
</comment>
<dbReference type="EC" id="1.14.18.1" evidence="3"/>
<evidence type="ECO:0000256" key="11">
    <source>
        <dbReference type="SAM" id="MobiDB-lite"/>
    </source>
</evidence>
<evidence type="ECO:0000256" key="4">
    <source>
        <dbReference type="ARBA" id="ARBA00022723"/>
    </source>
</evidence>
<dbReference type="GO" id="GO:0004503">
    <property type="term" value="F:tyrosinase activity"/>
    <property type="evidence" value="ECO:0007669"/>
    <property type="project" value="UniProtKB-EC"/>
</dbReference>
<gene>
    <name evidence="15" type="ORF">K489DRAFT_95720</name>
</gene>
<feature type="domain" description="Tyrosinase copper-binding" evidence="13">
    <location>
        <begin position="326"/>
        <end position="337"/>
    </location>
</feature>
<feature type="signal peptide" evidence="12">
    <location>
        <begin position="1"/>
        <end position="23"/>
    </location>
</feature>
<comment type="cofactor">
    <cofactor evidence="1">
        <name>Cu(2+)</name>
        <dbReference type="ChEBI" id="CHEBI:29036"/>
    </cofactor>
</comment>
<dbReference type="SUPFAM" id="SSF48056">
    <property type="entry name" value="Di-copper centre-containing domain"/>
    <property type="match status" value="1"/>
</dbReference>
<comment type="catalytic activity">
    <reaction evidence="10">
        <text>L-tyrosine + O2 = L-dopaquinone + H2O</text>
        <dbReference type="Rhea" id="RHEA:18117"/>
        <dbReference type="ChEBI" id="CHEBI:15377"/>
        <dbReference type="ChEBI" id="CHEBI:15379"/>
        <dbReference type="ChEBI" id="CHEBI:57924"/>
        <dbReference type="ChEBI" id="CHEBI:58315"/>
        <dbReference type="EC" id="1.14.18.1"/>
    </reaction>
</comment>
<keyword evidence="14" id="KW-1185">Reference proteome</keyword>
<dbReference type="PANTHER" id="PTHR11474">
    <property type="entry name" value="TYROSINASE FAMILY MEMBER"/>
    <property type="match status" value="1"/>
</dbReference>
<name>A0A6J3LV43_9PEZI</name>
<evidence type="ECO:0000313" key="14">
    <source>
        <dbReference type="Proteomes" id="UP000504637"/>
    </source>
</evidence>
<evidence type="ECO:0000256" key="6">
    <source>
        <dbReference type="ARBA" id="ARBA00023008"/>
    </source>
</evidence>
<evidence type="ECO:0000259" key="13">
    <source>
        <dbReference type="PROSITE" id="PS00498"/>
    </source>
</evidence>
<sequence>MMLRLAFSSVILLAWDVAAGVAARPSAGVTRSSGSHESPRTRQVAGTYPITGVQQSGIQPRLELRRLQEDFPDTFNLYLLGLQKFQQVDQSDPLSWYGIAGIHGRPYIGWDGVGAGPGLPGSPGFCHHVSNLLLSWHRPFLALYEQVLFLHIQDAANEFPEGELRQRYTAAASTWRIPYWDWAAPPQNGQGVYPDILGAPTVKVTTPTGEAEIDNPLYSYKFHPVSVEDFYWQPFTSWPETLRSPDSQNISRSTLVASQLDNNRPSFMSRLYNLLTTYDNFTQFETYARQDPNSPNADSLESIHDAIHGITGGNGHMSYLDYSAFDPLFMLHHAMVDRVFAVWQALHPDSYVEPMISVEQTYTTSVNSLLDGDTPLQPFHSDGSGTTWTSNAVRSIDTLGYTYPELANNADQSSIREAVNALYAGGQTSRKVSSFSRLQSAADADSSLPDDQYHAYTANINSRKFAFKGSYAIYVFLGNVTSENAAEWPLASNLVGTQGVFTGMTMPVAASSNKMSSDGTQDSSDAAGGSVTVTGTVPLTDALLKHVKSGDLASLKEADVRAFLRKNLQWRIGKYDGTAITDTSAADLSITIISAEVQPAKAADQFPTRSNFAVLDAQEA</sequence>
<comment type="similarity">
    <text evidence="2">Belongs to the tyrosinase family.</text>
</comment>
<dbReference type="Pfam" id="PF18132">
    <property type="entry name" value="Tyrosinase_C"/>
    <property type="match status" value="1"/>
</dbReference>
<protein>
    <recommendedName>
        <fullName evidence="3">tyrosinase</fullName>
        <ecNumber evidence="3">1.14.18.1</ecNumber>
    </recommendedName>
</protein>
<evidence type="ECO:0000256" key="7">
    <source>
        <dbReference type="ARBA" id="ARBA00023033"/>
    </source>
</evidence>
<dbReference type="OrthoDB" id="6132182at2759"/>
<dbReference type="Gene3D" id="2.60.310.20">
    <property type="match status" value="1"/>
</dbReference>
<dbReference type="PANTHER" id="PTHR11474:SF76">
    <property type="entry name" value="SHKT DOMAIN-CONTAINING PROTEIN"/>
    <property type="match status" value="1"/>
</dbReference>
<dbReference type="GeneID" id="54366870"/>
<keyword evidence="8" id="KW-0470">Melanin biosynthesis</keyword>
<evidence type="ECO:0000256" key="3">
    <source>
        <dbReference type="ARBA" id="ARBA00011906"/>
    </source>
</evidence>
<dbReference type="AlphaFoldDB" id="A0A6J3LV43"/>
<evidence type="ECO:0000256" key="1">
    <source>
        <dbReference type="ARBA" id="ARBA00001973"/>
    </source>
</evidence>
<reference evidence="15" key="2">
    <citation type="submission" date="2020-04" db="EMBL/GenBank/DDBJ databases">
        <authorList>
            <consortium name="NCBI Genome Project"/>
        </authorList>
    </citation>
    <scope>NUCLEOTIDE SEQUENCE</scope>
    <source>
        <strain evidence="15">CBS 342.82</strain>
    </source>
</reference>
<dbReference type="Gene3D" id="1.10.1280.10">
    <property type="entry name" value="Di-copper center containing domain from catechol oxidase"/>
    <property type="match status" value="1"/>
</dbReference>
<organism evidence="15">
    <name type="scientific">Dissoconium aciculare CBS 342.82</name>
    <dbReference type="NCBI Taxonomy" id="1314786"/>
    <lineage>
        <taxon>Eukaryota</taxon>
        <taxon>Fungi</taxon>
        <taxon>Dikarya</taxon>
        <taxon>Ascomycota</taxon>
        <taxon>Pezizomycotina</taxon>
        <taxon>Dothideomycetes</taxon>
        <taxon>Dothideomycetidae</taxon>
        <taxon>Mycosphaerellales</taxon>
        <taxon>Dissoconiaceae</taxon>
        <taxon>Dissoconium</taxon>
    </lineage>
</organism>
<dbReference type="GO" id="GO:0042438">
    <property type="term" value="P:melanin biosynthetic process"/>
    <property type="evidence" value="ECO:0007669"/>
    <property type="project" value="UniProtKB-KW"/>
</dbReference>
<proteinExistence type="inferred from homology"/>
<evidence type="ECO:0000256" key="9">
    <source>
        <dbReference type="ARBA" id="ARBA00048233"/>
    </source>
</evidence>
<accession>A0A6J3LV43</accession>
<dbReference type="InterPro" id="IPR041640">
    <property type="entry name" value="Tyrosinase_C"/>
</dbReference>
<keyword evidence="12" id="KW-0732">Signal</keyword>